<evidence type="ECO:0000259" key="1">
    <source>
        <dbReference type="Pfam" id="PF13460"/>
    </source>
</evidence>
<gene>
    <name evidence="2" type="ORF">GCM10022200_26670</name>
</gene>
<protein>
    <submittedName>
        <fullName evidence="2">NAD(P)H-binding protein</fullName>
    </submittedName>
</protein>
<dbReference type="InterPro" id="IPR036291">
    <property type="entry name" value="NAD(P)-bd_dom_sf"/>
</dbReference>
<dbReference type="InterPro" id="IPR016040">
    <property type="entry name" value="NAD(P)-bd_dom"/>
</dbReference>
<name>A0ABP7AWX6_9MICO</name>
<accession>A0ABP7AWX6</accession>
<feature type="domain" description="NAD(P)-binding" evidence="1">
    <location>
        <begin position="25"/>
        <end position="161"/>
    </location>
</feature>
<proteinExistence type="predicted"/>
<dbReference type="Gene3D" id="3.40.50.720">
    <property type="entry name" value="NAD(P)-binding Rossmann-like Domain"/>
    <property type="match status" value="1"/>
</dbReference>
<reference evidence="3" key="1">
    <citation type="journal article" date="2019" name="Int. J. Syst. Evol. Microbiol.">
        <title>The Global Catalogue of Microorganisms (GCM) 10K type strain sequencing project: providing services to taxonomists for standard genome sequencing and annotation.</title>
        <authorList>
            <consortium name="The Broad Institute Genomics Platform"/>
            <consortium name="The Broad Institute Genome Sequencing Center for Infectious Disease"/>
            <person name="Wu L."/>
            <person name="Ma J."/>
        </authorList>
    </citation>
    <scope>NUCLEOTIDE SEQUENCE [LARGE SCALE GENOMIC DNA]</scope>
    <source>
        <strain evidence="3">JCM 16544</strain>
    </source>
</reference>
<dbReference type="SUPFAM" id="SSF51735">
    <property type="entry name" value="NAD(P)-binding Rossmann-fold domains"/>
    <property type="match status" value="1"/>
</dbReference>
<dbReference type="EMBL" id="BAAAYU010000005">
    <property type="protein sequence ID" value="GAA3641561.1"/>
    <property type="molecule type" value="Genomic_DNA"/>
</dbReference>
<dbReference type="Proteomes" id="UP001501697">
    <property type="component" value="Unassembled WGS sequence"/>
</dbReference>
<dbReference type="Pfam" id="PF13460">
    <property type="entry name" value="NAD_binding_10"/>
    <property type="match status" value="1"/>
</dbReference>
<keyword evidence="3" id="KW-1185">Reference proteome</keyword>
<sequence>MGGLVVHEARARGHETVVLSRSRGVDLTTGSNVDGAIVGTDAVIDATNLSTLDADESRRFFAGVTRTLLAAEERAGVEHHIALSIVGVDRAPFDYYAGKRAQEVMIEAGPVPWTILRATQFHEFAGQVFATAKAGPVHIAPKMRTQPIAAREVATRLVDLAESRARDGHVEIAGPREESLVDMIRRWARATGHRGWIPAVSLLGGAGKAQRDGTLLAGEGAEIGFETFDAWLTRTTG</sequence>
<comment type="caution">
    <text evidence="2">The sequence shown here is derived from an EMBL/GenBank/DDBJ whole genome shotgun (WGS) entry which is preliminary data.</text>
</comment>
<evidence type="ECO:0000313" key="2">
    <source>
        <dbReference type="EMBL" id="GAA3641561.1"/>
    </source>
</evidence>
<evidence type="ECO:0000313" key="3">
    <source>
        <dbReference type="Proteomes" id="UP001501697"/>
    </source>
</evidence>
<organism evidence="2 3">
    <name type="scientific">Microbacterium awajiense</name>
    <dbReference type="NCBI Taxonomy" id="415214"/>
    <lineage>
        <taxon>Bacteria</taxon>
        <taxon>Bacillati</taxon>
        <taxon>Actinomycetota</taxon>
        <taxon>Actinomycetes</taxon>
        <taxon>Micrococcales</taxon>
        <taxon>Microbacteriaceae</taxon>
        <taxon>Microbacterium</taxon>
    </lineage>
</organism>